<accession>A0A2P2JMR7</accession>
<dbReference type="EMBL" id="GGEC01014266">
    <property type="protein sequence ID" value="MBW94749.1"/>
    <property type="molecule type" value="Transcribed_RNA"/>
</dbReference>
<evidence type="ECO:0000256" key="1">
    <source>
        <dbReference type="SAM" id="Phobius"/>
    </source>
</evidence>
<keyword evidence="1" id="KW-0472">Membrane</keyword>
<feature type="transmembrane region" description="Helical" evidence="1">
    <location>
        <begin position="60"/>
        <end position="80"/>
    </location>
</feature>
<keyword evidence="2" id="KW-0560">Oxidoreductase</keyword>
<name>A0A2P2JMR7_RHIMU</name>
<keyword evidence="2" id="KW-0223">Dioxygenase</keyword>
<organism evidence="2">
    <name type="scientific">Rhizophora mucronata</name>
    <name type="common">Asiatic mangrove</name>
    <dbReference type="NCBI Taxonomy" id="61149"/>
    <lineage>
        <taxon>Eukaryota</taxon>
        <taxon>Viridiplantae</taxon>
        <taxon>Streptophyta</taxon>
        <taxon>Embryophyta</taxon>
        <taxon>Tracheophyta</taxon>
        <taxon>Spermatophyta</taxon>
        <taxon>Magnoliopsida</taxon>
        <taxon>eudicotyledons</taxon>
        <taxon>Gunneridae</taxon>
        <taxon>Pentapetalae</taxon>
        <taxon>rosids</taxon>
        <taxon>fabids</taxon>
        <taxon>Malpighiales</taxon>
        <taxon>Rhizophoraceae</taxon>
        <taxon>Rhizophora</taxon>
    </lineage>
</organism>
<dbReference type="GO" id="GO:0051213">
    <property type="term" value="F:dioxygenase activity"/>
    <property type="evidence" value="ECO:0007669"/>
    <property type="project" value="UniProtKB-KW"/>
</dbReference>
<proteinExistence type="predicted"/>
<keyword evidence="1" id="KW-1133">Transmembrane helix</keyword>
<sequence length="82" mass="9379">MSSIAQGLTAVKQWRFPPPFGYKTDVPHGAVKTLSTTNFASFAANDEIFVRRPNQFMFQLLDNGTYAMAFLFLVLFYPFYLN</sequence>
<dbReference type="AlphaFoldDB" id="A0A2P2JMR7"/>
<reference evidence="2" key="1">
    <citation type="submission" date="2018-02" db="EMBL/GenBank/DDBJ databases">
        <title>Rhizophora mucronata_Transcriptome.</title>
        <authorList>
            <person name="Meera S.P."/>
            <person name="Sreeshan A."/>
            <person name="Augustine A."/>
        </authorList>
    </citation>
    <scope>NUCLEOTIDE SEQUENCE</scope>
    <source>
        <tissue evidence="2">Leaf</tissue>
    </source>
</reference>
<protein>
    <submittedName>
        <fullName evidence="2">2-aminoethanethiol dioxygenase-like</fullName>
    </submittedName>
</protein>
<keyword evidence="1" id="KW-0812">Transmembrane</keyword>
<evidence type="ECO:0000313" key="2">
    <source>
        <dbReference type="EMBL" id="MBW94749.1"/>
    </source>
</evidence>